<accession>A0A5B8JCS4</accession>
<evidence type="ECO:0000256" key="2">
    <source>
        <dbReference type="SAM" id="SignalP"/>
    </source>
</evidence>
<dbReference type="PANTHER" id="PTHR46825:SF7">
    <property type="entry name" value="D-ALANYL-D-ALANINE CARBOXYPEPTIDASE"/>
    <property type="match status" value="1"/>
</dbReference>
<evidence type="ECO:0000313" key="5">
    <source>
        <dbReference type="Proteomes" id="UP000320580"/>
    </source>
</evidence>
<feature type="region of interest" description="Disordered" evidence="1">
    <location>
        <begin position="31"/>
        <end position="57"/>
    </location>
</feature>
<sequence length="418" mass="43782">MNPVRPRPGRATRRTVLAGVLALAVAGGAAGAPPASAVPGSTAAPAAADRNPARDAHPDAAALSAALRGLPAPHTTAALVRVGGRDGAWHGSAGVRDLVSGRPADPAGRFRAGSVTKVFVAAVVLQLAGEGRIDPGAPVRAYLPELIPAAYGKVTVRQLLNHTHGIPGAGEGPDTPEEAYALRFDGHDPREMVRRAVAQRPDFAPGTRQKYHNMGYTVAGLLIERVTGDSYERQVTRRIIRPLGLRDSYLPGDDVRIRGPHNRGYQTLRTGAGTATELRDVTLWNPSGSWAAGDLISTTADLERFLAALFRGRVVRGPLLAEMFTLPPVPDHTTCAPAAFGAGLSMVRMGGREVWGKTGGRYGYGTVLAATRDLSRTLVQSVNATDAKSVRRNPVSDGVVFAAFGSPERPPSTGCPAP</sequence>
<feature type="compositionally biased region" description="Low complexity" evidence="1">
    <location>
        <begin position="31"/>
        <end position="50"/>
    </location>
</feature>
<organism evidence="4 5">
    <name type="scientific">Streptomyces qinzhouensis</name>
    <dbReference type="NCBI Taxonomy" id="2599401"/>
    <lineage>
        <taxon>Bacteria</taxon>
        <taxon>Bacillati</taxon>
        <taxon>Actinomycetota</taxon>
        <taxon>Actinomycetes</taxon>
        <taxon>Kitasatosporales</taxon>
        <taxon>Streptomycetaceae</taxon>
        <taxon>Streptomyces</taxon>
    </lineage>
</organism>
<dbReference type="KEGG" id="sqz:FQU76_25190"/>
<dbReference type="SUPFAM" id="SSF56601">
    <property type="entry name" value="beta-lactamase/transpeptidase-like"/>
    <property type="match status" value="1"/>
</dbReference>
<keyword evidence="2" id="KW-0732">Signal</keyword>
<dbReference type="Gene3D" id="3.40.710.10">
    <property type="entry name" value="DD-peptidase/beta-lactamase superfamily"/>
    <property type="match status" value="1"/>
</dbReference>
<dbReference type="PROSITE" id="PS51318">
    <property type="entry name" value="TAT"/>
    <property type="match status" value="1"/>
</dbReference>
<evidence type="ECO:0000313" key="4">
    <source>
        <dbReference type="EMBL" id="QDY79267.1"/>
    </source>
</evidence>
<protein>
    <submittedName>
        <fullName evidence="4">Beta-lactamase family protein</fullName>
    </submittedName>
</protein>
<proteinExistence type="predicted"/>
<dbReference type="PANTHER" id="PTHR46825">
    <property type="entry name" value="D-ALANYL-D-ALANINE-CARBOXYPEPTIDASE/ENDOPEPTIDASE AMPH"/>
    <property type="match status" value="1"/>
</dbReference>
<feature type="signal peptide" evidence="2">
    <location>
        <begin position="1"/>
        <end position="37"/>
    </location>
</feature>
<dbReference type="InterPro" id="IPR050491">
    <property type="entry name" value="AmpC-like"/>
</dbReference>
<keyword evidence="5" id="KW-1185">Reference proteome</keyword>
<dbReference type="InterPro" id="IPR001466">
    <property type="entry name" value="Beta-lactam-related"/>
</dbReference>
<dbReference type="RefSeq" id="WP_146482559.1">
    <property type="nucleotide sequence ID" value="NZ_CP042266.1"/>
</dbReference>
<evidence type="ECO:0000259" key="3">
    <source>
        <dbReference type="Pfam" id="PF00144"/>
    </source>
</evidence>
<gene>
    <name evidence="4" type="ORF">FQU76_25190</name>
</gene>
<feature type="domain" description="Beta-lactamase-related" evidence="3">
    <location>
        <begin position="78"/>
        <end position="387"/>
    </location>
</feature>
<evidence type="ECO:0000256" key="1">
    <source>
        <dbReference type="SAM" id="MobiDB-lite"/>
    </source>
</evidence>
<feature type="chain" id="PRO_5022871558" evidence="2">
    <location>
        <begin position="38"/>
        <end position="418"/>
    </location>
</feature>
<dbReference type="InterPro" id="IPR012338">
    <property type="entry name" value="Beta-lactam/transpept-like"/>
</dbReference>
<dbReference type="Pfam" id="PF00144">
    <property type="entry name" value="Beta-lactamase"/>
    <property type="match status" value="1"/>
</dbReference>
<dbReference type="AlphaFoldDB" id="A0A5B8JCS4"/>
<reference evidence="4 5" key="1">
    <citation type="submission" date="2019-07" db="EMBL/GenBank/DDBJ databases">
        <authorList>
            <person name="Zhu P."/>
        </authorList>
    </citation>
    <scope>NUCLEOTIDE SEQUENCE [LARGE SCALE GENOMIC DNA]</scope>
    <source>
        <strain evidence="4 5">SSL-25</strain>
    </source>
</reference>
<dbReference type="OrthoDB" id="5177574at2"/>
<dbReference type="EMBL" id="CP042266">
    <property type="protein sequence ID" value="QDY79267.1"/>
    <property type="molecule type" value="Genomic_DNA"/>
</dbReference>
<dbReference type="Proteomes" id="UP000320580">
    <property type="component" value="Chromosome"/>
</dbReference>
<name>A0A5B8JCS4_9ACTN</name>
<dbReference type="InterPro" id="IPR006311">
    <property type="entry name" value="TAT_signal"/>
</dbReference>